<evidence type="ECO:0000256" key="1">
    <source>
        <dbReference type="SAM" id="Coils"/>
    </source>
</evidence>
<dbReference type="SUPFAM" id="SSF52540">
    <property type="entry name" value="P-loop containing nucleoside triphosphate hydrolases"/>
    <property type="match status" value="1"/>
</dbReference>
<organism evidence="4 6">
    <name type="scientific">Friedmanniomyces endolithicus</name>
    <dbReference type="NCBI Taxonomy" id="329885"/>
    <lineage>
        <taxon>Eukaryota</taxon>
        <taxon>Fungi</taxon>
        <taxon>Dikarya</taxon>
        <taxon>Ascomycota</taxon>
        <taxon>Pezizomycotina</taxon>
        <taxon>Dothideomycetes</taxon>
        <taxon>Dothideomycetidae</taxon>
        <taxon>Mycosphaerellales</taxon>
        <taxon>Teratosphaeriaceae</taxon>
        <taxon>Friedmanniomyces</taxon>
    </lineage>
</organism>
<sequence>MGCLACRLRDLELECQEATTEREKCMDTVKRDEAKLARGGPAQEDREDFEKNLALTRKRLEDWNERCSALEKMKEKKKLLVYCDWPDNVWLMKTLFDILCMNAARISAGQNPKERARIISGFNDPANLDVMILVCSSRSAAESYNFQKACHNIIIMDVVGFNTISHIIGRCYRIVQKHEQYIKILTANHTYDQVILANHANAMVAQLAATTGSAVDTITDTDCLERLKDRAFQEKVNKAVGASNRSHVEEAREIIYDDIVHAKFRRNYGVRSDRDNVHWSNGNCMDAKLLIAEEREFYLSKGGSAAISALLLWLLLLYSVGRGLKML</sequence>
<evidence type="ECO:0000313" key="4">
    <source>
        <dbReference type="EMBL" id="KAK0324912.1"/>
    </source>
</evidence>
<protein>
    <recommendedName>
        <fullName evidence="3">Helicase C-terminal domain-containing protein</fullName>
    </recommendedName>
</protein>
<comment type="caution">
    <text evidence="4">The sequence shown here is derived from an EMBL/GenBank/DDBJ whole genome shotgun (WGS) entry which is preliminary data.</text>
</comment>
<keyword evidence="2" id="KW-0812">Transmembrane</keyword>
<dbReference type="Proteomes" id="UP001175353">
    <property type="component" value="Unassembled WGS sequence"/>
</dbReference>
<evidence type="ECO:0000313" key="5">
    <source>
        <dbReference type="EMBL" id="KAK1012477.1"/>
    </source>
</evidence>
<feature type="domain" description="Helicase C-terminal" evidence="3">
    <location>
        <begin position="93"/>
        <end position="175"/>
    </location>
</feature>
<gene>
    <name evidence="4" type="ORF">LTR82_003898</name>
    <name evidence="5" type="ORF">LTR91_001720</name>
</gene>
<proteinExistence type="predicted"/>
<name>A0AAN6FUS8_9PEZI</name>
<dbReference type="Gene3D" id="3.40.50.300">
    <property type="entry name" value="P-loop containing nucleotide triphosphate hydrolases"/>
    <property type="match status" value="1"/>
</dbReference>
<dbReference type="AlphaFoldDB" id="A0AAN6FUS8"/>
<dbReference type="Proteomes" id="UP001168146">
    <property type="component" value="Unassembled WGS sequence"/>
</dbReference>
<feature type="coiled-coil region" evidence="1">
    <location>
        <begin position="8"/>
        <end position="80"/>
    </location>
</feature>
<dbReference type="EMBL" id="JASUXU010000008">
    <property type="protein sequence ID" value="KAK0324912.1"/>
    <property type="molecule type" value="Genomic_DNA"/>
</dbReference>
<evidence type="ECO:0000256" key="2">
    <source>
        <dbReference type="SAM" id="Phobius"/>
    </source>
</evidence>
<dbReference type="EMBL" id="JAUJLE010000007">
    <property type="protein sequence ID" value="KAK1012477.1"/>
    <property type="molecule type" value="Genomic_DNA"/>
</dbReference>
<dbReference type="InterPro" id="IPR027417">
    <property type="entry name" value="P-loop_NTPase"/>
</dbReference>
<dbReference type="InterPro" id="IPR001650">
    <property type="entry name" value="Helicase_C-like"/>
</dbReference>
<evidence type="ECO:0000313" key="7">
    <source>
        <dbReference type="Proteomes" id="UP001175353"/>
    </source>
</evidence>
<reference evidence="4" key="1">
    <citation type="submission" date="2021-12" db="EMBL/GenBank/DDBJ databases">
        <title>Black yeast isolated from Biological Soil Crust.</title>
        <authorList>
            <person name="Kurbessoian T."/>
        </authorList>
    </citation>
    <scope>NUCLEOTIDE SEQUENCE</scope>
    <source>
        <strain evidence="4">CCFEE 5208</strain>
    </source>
</reference>
<keyword evidence="2" id="KW-1133">Transmembrane helix</keyword>
<accession>A0AAN6FUS8</accession>
<dbReference type="SMART" id="SM00490">
    <property type="entry name" value="HELICc"/>
    <property type="match status" value="1"/>
</dbReference>
<dbReference type="Pfam" id="PF00271">
    <property type="entry name" value="Helicase_C"/>
    <property type="match status" value="1"/>
</dbReference>
<keyword evidence="1" id="KW-0175">Coiled coil</keyword>
<reference evidence="5" key="2">
    <citation type="submission" date="2023-06" db="EMBL/GenBank/DDBJ databases">
        <title>Black Yeasts Isolated from many extreme environments.</title>
        <authorList>
            <person name="Coleine C."/>
            <person name="Stajich J.E."/>
            <person name="Selbmann L."/>
        </authorList>
    </citation>
    <scope>NUCLEOTIDE SEQUENCE</scope>
    <source>
        <strain evidence="5">CCFEE 5200</strain>
    </source>
</reference>
<evidence type="ECO:0000259" key="3">
    <source>
        <dbReference type="SMART" id="SM00490"/>
    </source>
</evidence>
<keyword evidence="2" id="KW-0472">Membrane</keyword>
<evidence type="ECO:0000313" key="6">
    <source>
        <dbReference type="Proteomes" id="UP001168146"/>
    </source>
</evidence>
<feature type="transmembrane region" description="Helical" evidence="2">
    <location>
        <begin position="302"/>
        <end position="321"/>
    </location>
</feature>
<keyword evidence="7" id="KW-1185">Reference proteome</keyword>